<proteinExistence type="predicted"/>
<comment type="caution">
    <text evidence="1">The sequence shown here is derived from an EMBL/GenBank/DDBJ whole genome shotgun (WGS) entry which is preliminary data.</text>
</comment>
<reference evidence="1 2" key="1">
    <citation type="journal article" date="2024" name="Plant Biotechnol. J.">
        <title>Genome and CRISPR/Cas9 system of a widespread forest tree (Populus alba) in the world.</title>
        <authorList>
            <person name="Liu Y.J."/>
            <person name="Jiang P.F."/>
            <person name="Han X.M."/>
            <person name="Li X.Y."/>
            <person name="Wang H.M."/>
            <person name="Wang Y.J."/>
            <person name="Wang X.X."/>
            <person name="Zeng Q.Y."/>
        </authorList>
    </citation>
    <scope>NUCLEOTIDE SEQUENCE [LARGE SCALE GENOMIC DNA]</scope>
    <source>
        <strain evidence="2">cv. PAL-ZL1</strain>
    </source>
</reference>
<sequence>MKMEISSKGVGADPTMGSSLCSWFLISLALTGEEMTAGFFAKLKLHKRSCFSYSLEQWELTGCKLKS</sequence>
<accession>A0ACC4BNT6</accession>
<protein>
    <submittedName>
        <fullName evidence="1">Uncharacterized protein</fullName>
    </submittedName>
</protein>
<dbReference type="EMBL" id="RCHU02000009">
    <property type="protein sequence ID" value="KAL3580244.1"/>
    <property type="molecule type" value="Genomic_DNA"/>
</dbReference>
<evidence type="ECO:0000313" key="2">
    <source>
        <dbReference type="Proteomes" id="UP000309997"/>
    </source>
</evidence>
<gene>
    <name evidence="1" type="ORF">D5086_018079</name>
</gene>
<dbReference type="Proteomes" id="UP000309997">
    <property type="component" value="Unassembled WGS sequence"/>
</dbReference>
<evidence type="ECO:0000313" key="1">
    <source>
        <dbReference type="EMBL" id="KAL3580244.1"/>
    </source>
</evidence>
<organism evidence="1 2">
    <name type="scientific">Populus alba</name>
    <name type="common">White poplar</name>
    <dbReference type="NCBI Taxonomy" id="43335"/>
    <lineage>
        <taxon>Eukaryota</taxon>
        <taxon>Viridiplantae</taxon>
        <taxon>Streptophyta</taxon>
        <taxon>Embryophyta</taxon>
        <taxon>Tracheophyta</taxon>
        <taxon>Spermatophyta</taxon>
        <taxon>Magnoliopsida</taxon>
        <taxon>eudicotyledons</taxon>
        <taxon>Gunneridae</taxon>
        <taxon>Pentapetalae</taxon>
        <taxon>rosids</taxon>
        <taxon>fabids</taxon>
        <taxon>Malpighiales</taxon>
        <taxon>Salicaceae</taxon>
        <taxon>Saliceae</taxon>
        <taxon>Populus</taxon>
    </lineage>
</organism>
<name>A0ACC4BNT6_POPAL</name>
<keyword evidence="2" id="KW-1185">Reference proteome</keyword>